<proteinExistence type="predicted"/>
<dbReference type="Pfam" id="PF11021">
    <property type="entry name" value="DUF2613"/>
    <property type="match status" value="1"/>
</dbReference>
<organism evidence="2 3">
    <name type="scientific">Kribbella steppae</name>
    <dbReference type="NCBI Taxonomy" id="2512223"/>
    <lineage>
        <taxon>Bacteria</taxon>
        <taxon>Bacillati</taxon>
        <taxon>Actinomycetota</taxon>
        <taxon>Actinomycetes</taxon>
        <taxon>Propionibacteriales</taxon>
        <taxon>Kribbellaceae</taxon>
        <taxon>Kribbella</taxon>
    </lineage>
</organism>
<dbReference type="Proteomes" id="UP000294508">
    <property type="component" value="Unassembled WGS sequence"/>
</dbReference>
<dbReference type="RefSeq" id="WP_132211924.1">
    <property type="nucleotide sequence ID" value="NZ_SLWN01000009.1"/>
</dbReference>
<protein>
    <submittedName>
        <fullName evidence="2">Uncharacterized protein DUF2613</fullName>
    </submittedName>
</protein>
<keyword evidence="3" id="KW-1185">Reference proteome</keyword>
<sequence length="54" mass="5238">MGSLIGAAIAVFAGLAVATTTVVGVVQSVKEDPVPPAGQTQGQADVPIVGYGTK</sequence>
<dbReference type="AlphaFoldDB" id="A0A4R2H8K9"/>
<dbReference type="InterPro" id="IPR022566">
    <property type="entry name" value="DUF2613"/>
</dbReference>
<dbReference type="EMBL" id="SLWN01000009">
    <property type="protein sequence ID" value="TCO23317.1"/>
    <property type="molecule type" value="Genomic_DNA"/>
</dbReference>
<accession>A0A4R2H8K9</accession>
<feature type="region of interest" description="Disordered" evidence="1">
    <location>
        <begin position="33"/>
        <end position="54"/>
    </location>
</feature>
<reference evidence="2 3" key="1">
    <citation type="journal article" date="2015" name="Stand. Genomic Sci.">
        <title>Genomic Encyclopedia of Bacterial and Archaeal Type Strains, Phase III: the genomes of soil and plant-associated and newly described type strains.</title>
        <authorList>
            <person name="Whitman W.B."/>
            <person name="Woyke T."/>
            <person name="Klenk H.P."/>
            <person name="Zhou Y."/>
            <person name="Lilburn T.G."/>
            <person name="Beck B.J."/>
            <person name="De Vos P."/>
            <person name="Vandamme P."/>
            <person name="Eisen J.A."/>
            <person name="Garrity G."/>
            <person name="Hugenholtz P."/>
            <person name="Kyrpides N.C."/>
        </authorList>
    </citation>
    <scope>NUCLEOTIDE SEQUENCE [LARGE SCALE GENOMIC DNA]</scope>
    <source>
        <strain evidence="2 3">VKM Ac-2572</strain>
    </source>
</reference>
<gene>
    <name evidence="2" type="ORF">EV652_109142</name>
</gene>
<evidence type="ECO:0000313" key="2">
    <source>
        <dbReference type="EMBL" id="TCO23317.1"/>
    </source>
</evidence>
<name>A0A4R2H8K9_9ACTN</name>
<evidence type="ECO:0000313" key="3">
    <source>
        <dbReference type="Proteomes" id="UP000294508"/>
    </source>
</evidence>
<comment type="caution">
    <text evidence="2">The sequence shown here is derived from an EMBL/GenBank/DDBJ whole genome shotgun (WGS) entry which is preliminary data.</text>
</comment>
<evidence type="ECO:0000256" key="1">
    <source>
        <dbReference type="SAM" id="MobiDB-lite"/>
    </source>
</evidence>